<feature type="domain" description="SAP" evidence="15">
    <location>
        <begin position="329"/>
        <end position="363"/>
    </location>
</feature>
<dbReference type="InterPro" id="IPR036361">
    <property type="entry name" value="SAP_dom_sf"/>
</dbReference>
<dbReference type="AlphaFoldDB" id="A0A4D9CS37"/>
<evidence type="ECO:0000256" key="6">
    <source>
        <dbReference type="ARBA" id="ARBA00022801"/>
    </source>
</evidence>
<dbReference type="SUPFAM" id="SSF81624">
    <property type="entry name" value="N-terminal domain of MutM-like DNA repair proteins"/>
    <property type="match status" value="1"/>
</dbReference>
<evidence type="ECO:0000256" key="9">
    <source>
        <dbReference type="ARBA" id="ARBA00023204"/>
    </source>
</evidence>
<protein>
    <recommendedName>
        <fullName evidence="2">DNA-(apurinic or apyrimidinic site) lyase</fullName>
        <ecNumber evidence="2">4.2.99.18</ecNumber>
    </recommendedName>
</protein>
<reference evidence="17 18" key="1">
    <citation type="submission" date="2019-01" db="EMBL/GenBank/DDBJ databases">
        <title>Nuclear Genome Assembly of the Microalgal Biofuel strain Nannochloropsis salina CCMP1776.</title>
        <authorList>
            <person name="Hovde B."/>
        </authorList>
    </citation>
    <scope>NUCLEOTIDE SEQUENCE [LARGE SCALE GENOMIC DNA]</scope>
    <source>
        <strain evidence="17 18">CCMP1776</strain>
    </source>
</reference>
<dbReference type="InterPro" id="IPR000214">
    <property type="entry name" value="Znf_DNA_glyclase/AP_lyase"/>
</dbReference>
<proteinExistence type="inferred from homology"/>
<dbReference type="EMBL" id="SDOX01000121">
    <property type="protein sequence ID" value="TFJ82071.1"/>
    <property type="molecule type" value="Genomic_DNA"/>
</dbReference>
<evidence type="ECO:0000256" key="8">
    <source>
        <dbReference type="ARBA" id="ARBA00023125"/>
    </source>
</evidence>
<dbReference type="SMART" id="SM00898">
    <property type="entry name" value="Fapy_DNA_glyco"/>
    <property type="match status" value="1"/>
</dbReference>
<evidence type="ECO:0000256" key="3">
    <source>
        <dbReference type="ARBA" id="ARBA00022723"/>
    </source>
</evidence>
<keyword evidence="3" id="KW-0479">Metal-binding</keyword>
<keyword evidence="9" id="KW-0234">DNA repair</keyword>
<comment type="caution">
    <text evidence="17">The sequence shown here is derived from an EMBL/GenBank/DDBJ whole genome shotgun (WGS) entry which is preliminary data.</text>
</comment>
<keyword evidence="5 13" id="KW-0863">Zinc-finger</keyword>
<dbReference type="GO" id="GO:0003684">
    <property type="term" value="F:damaged DNA binding"/>
    <property type="evidence" value="ECO:0007669"/>
    <property type="project" value="InterPro"/>
</dbReference>
<dbReference type="Proteomes" id="UP000355283">
    <property type="component" value="Unassembled WGS sequence"/>
</dbReference>
<dbReference type="InterPro" id="IPR012319">
    <property type="entry name" value="FPG_cat"/>
</dbReference>
<dbReference type="OrthoDB" id="444592at2759"/>
<evidence type="ECO:0000256" key="7">
    <source>
        <dbReference type="ARBA" id="ARBA00022833"/>
    </source>
</evidence>
<evidence type="ECO:0000313" key="17">
    <source>
        <dbReference type="EMBL" id="TFJ82071.1"/>
    </source>
</evidence>
<dbReference type="InterPro" id="IPR003034">
    <property type="entry name" value="SAP_dom"/>
</dbReference>
<dbReference type="Gene3D" id="1.10.720.30">
    <property type="entry name" value="SAP domain"/>
    <property type="match status" value="1"/>
</dbReference>
<evidence type="ECO:0000256" key="12">
    <source>
        <dbReference type="ARBA" id="ARBA00023295"/>
    </source>
</evidence>
<dbReference type="SMART" id="SM01232">
    <property type="entry name" value="H2TH"/>
    <property type="match status" value="1"/>
</dbReference>
<evidence type="ECO:0000256" key="13">
    <source>
        <dbReference type="PROSITE-ProRule" id="PRU00391"/>
    </source>
</evidence>
<organism evidence="17 18">
    <name type="scientific">Nannochloropsis salina CCMP1776</name>
    <dbReference type="NCBI Taxonomy" id="1027361"/>
    <lineage>
        <taxon>Eukaryota</taxon>
        <taxon>Sar</taxon>
        <taxon>Stramenopiles</taxon>
        <taxon>Ochrophyta</taxon>
        <taxon>Eustigmatophyceae</taxon>
        <taxon>Eustigmatales</taxon>
        <taxon>Monodopsidaceae</taxon>
        <taxon>Microchloropsis</taxon>
        <taxon>Microchloropsis salina</taxon>
    </lineage>
</organism>
<keyword evidence="4" id="KW-0227">DNA damage</keyword>
<accession>A0A4D9CS37</accession>
<dbReference type="InterPro" id="IPR035937">
    <property type="entry name" value="FPG_N"/>
</dbReference>
<dbReference type="InterPro" id="IPR010979">
    <property type="entry name" value="Ribosomal_uS13-like_H2TH"/>
</dbReference>
<dbReference type="Pfam" id="PF06831">
    <property type="entry name" value="H2TH"/>
    <property type="match status" value="1"/>
</dbReference>
<evidence type="ECO:0000256" key="4">
    <source>
        <dbReference type="ARBA" id="ARBA00022763"/>
    </source>
</evidence>
<keyword evidence="12" id="KW-0326">Glycosidase</keyword>
<evidence type="ECO:0000256" key="2">
    <source>
        <dbReference type="ARBA" id="ARBA00012720"/>
    </source>
</evidence>
<evidence type="ECO:0000259" key="15">
    <source>
        <dbReference type="PROSITE" id="PS50800"/>
    </source>
</evidence>
<dbReference type="InterPro" id="IPR015886">
    <property type="entry name" value="H2TH_FPG"/>
</dbReference>
<dbReference type="PROSITE" id="PS50800">
    <property type="entry name" value="SAP"/>
    <property type="match status" value="1"/>
</dbReference>
<dbReference type="Pfam" id="PF02037">
    <property type="entry name" value="SAP"/>
    <property type="match status" value="1"/>
</dbReference>
<keyword evidence="8" id="KW-0238">DNA-binding</keyword>
<keyword evidence="18" id="KW-1185">Reference proteome</keyword>
<evidence type="ECO:0000259" key="16">
    <source>
        <dbReference type="PROSITE" id="PS51066"/>
    </source>
</evidence>
<keyword evidence="10" id="KW-0456">Lyase</keyword>
<dbReference type="GO" id="GO:0008270">
    <property type="term" value="F:zinc ion binding"/>
    <property type="evidence" value="ECO:0007669"/>
    <property type="project" value="UniProtKB-KW"/>
</dbReference>
<keyword evidence="11" id="KW-0511">Multifunctional enzyme</keyword>
<sequence>MVEGHGCHRVVAAHRRLLLGHVFQATSPNGRFSEGAKLIDGKRLARVEAVGKNLFYFWTPAAILPGTPPPPVVKRGTGKGKPIEIATSSEETVVIHVHFGMSGAFSVSPFPGKVATPTTRLFLVNKERNLTASLSAMTCVHGGLELFEGKLEALGPDPLREDADKERLWGKMQATSKAIGQILMDQSCVAGIGNIYRAEILFKSGVHPEQPANTVARAAFETLWMHSVLLLQRGFTSGSILTVDPSEASRLGPPWTRRYIYNHRHCGRCGSRIQNWSMAGRTVYCCPSCQPLSPGTQLAASRKQAVAVSTGVTEFVSHCAGEDAATLTPAKMTVPVLRAKLEALGLPVAGRKAELVARLTDGLLAAQAPVAGSVKEELGSPTGGWVSRLAVPFTPVKPGTLHLRRVASARAAALEKVRAGENRAVEHVALHDEGVETEMEAESVDVVEEVWWHPSSASDGGSGRGLRNKRQRQGSPKKEWAADVAVIDQTDLMESILAAESE</sequence>
<evidence type="ECO:0000256" key="11">
    <source>
        <dbReference type="ARBA" id="ARBA00023268"/>
    </source>
</evidence>
<keyword evidence="6" id="KW-0378">Hydrolase</keyword>
<evidence type="ECO:0000313" key="18">
    <source>
        <dbReference type="Proteomes" id="UP000355283"/>
    </source>
</evidence>
<feature type="domain" description="FPG-type" evidence="16">
    <location>
        <begin position="259"/>
        <end position="291"/>
    </location>
</feature>
<dbReference type="PANTHER" id="PTHR42697">
    <property type="entry name" value="ENDONUCLEASE 8"/>
    <property type="match status" value="1"/>
</dbReference>
<dbReference type="PROSITE" id="PS51066">
    <property type="entry name" value="ZF_FPG_2"/>
    <property type="match status" value="1"/>
</dbReference>
<dbReference type="GO" id="GO:0140078">
    <property type="term" value="F:class I DNA-(apurinic or apyrimidinic site) endonuclease activity"/>
    <property type="evidence" value="ECO:0007669"/>
    <property type="project" value="UniProtKB-EC"/>
</dbReference>
<dbReference type="SUPFAM" id="SSF46946">
    <property type="entry name" value="S13-like H2TH domain"/>
    <property type="match status" value="1"/>
</dbReference>
<feature type="region of interest" description="Disordered" evidence="14">
    <location>
        <begin position="454"/>
        <end position="482"/>
    </location>
</feature>
<dbReference type="SMART" id="SM00513">
    <property type="entry name" value="SAP"/>
    <property type="match status" value="1"/>
</dbReference>
<keyword evidence="7" id="KW-0862">Zinc</keyword>
<comment type="similarity">
    <text evidence="1">Belongs to the FPG family.</text>
</comment>
<evidence type="ECO:0000256" key="10">
    <source>
        <dbReference type="ARBA" id="ARBA00023239"/>
    </source>
</evidence>
<dbReference type="EC" id="4.2.99.18" evidence="2"/>
<evidence type="ECO:0000256" key="1">
    <source>
        <dbReference type="ARBA" id="ARBA00009409"/>
    </source>
</evidence>
<dbReference type="Gene3D" id="1.10.8.50">
    <property type="match status" value="1"/>
</dbReference>
<name>A0A4D9CS37_9STRA</name>
<gene>
    <name evidence="17" type="ORF">NSK_006737</name>
</gene>
<evidence type="ECO:0000256" key="14">
    <source>
        <dbReference type="SAM" id="MobiDB-lite"/>
    </source>
</evidence>
<dbReference type="GO" id="GO:0006284">
    <property type="term" value="P:base-excision repair"/>
    <property type="evidence" value="ECO:0007669"/>
    <property type="project" value="InterPro"/>
</dbReference>
<dbReference type="SUPFAM" id="SSF57716">
    <property type="entry name" value="Glucocorticoid receptor-like (DNA-binding domain)"/>
    <property type="match status" value="1"/>
</dbReference>
<dbReference type="SUPFAM" id="SSF68906">
    <property type="entry name" value="SAP domain"/>
    <property type="match status" value="1"/>
</dbReference>
<dbReference type="GO" id="GO:0000703">
    <property type="term" value="F:oxidized pyrimidine nucleobase lesion DNA N-glycosylase activity"/>
    <property type="evidence" value="ECO:0007669"/>
    <property type="project" value="TreeGrafter"/>
</dbReference>
<evidence type="ECO:0000256" key="5">
    <source>
        <dbReference type="ARBA" id="ARBA00022771"/>
    </source>
</evidence>
<dbReference type="PANTHER" id="PTHR42697:SF1">
    <property type="entry name" value="ENDONUCLEASE 8"/>
    <property type="match status" value="1"/>
</dbReference>